<reference evidence="2" key="1">
    <citation type="submission" date="2021-03" db="EMBL/GenBank/DDBJ databases">
        <authorList>
            <person name="Palmer J.M."/>
        </authorList>
    </citation>
    <scope>NUCLEOTIDE SEQUENCE</scope>
    <source>
        <strain evidence="2">ARV_011</strain>
    </source>
</reference>
<evidence type="ECO:0000259" key="1">
    <source>
        <dbReference type="Pfam" id="PF01590"/>
    </source>
</evidence>
<dbReference type="SUPFAM" id="SSF55781">
    <property type="entry name" value="GAF domain-like"/>
    <property type="match status" value="1"/>
</dbReference>
<feature type="domain" description="GAF" evidence="1">
    <location>
        <begin position="174"/>
        <end position="242"/>
    </location>
</feature>
<dbReference type="Gene3D" id="3.30.450.40">
    <property type="match status" value="1"/>
</dbReference>
<name>A0A9P7V7T0_9ASCO</name>
<evidence type="ECO:0000313" key="3">
    <source>
        <dbReference type="Proteomes" id="UP000790833"/>
    </source>
</evidence>
<dbReference type="RefSeq" id="XP_043048376.1">
    <property type="nucleotide sequence ID" value="XM_043192081.1"/>
</dbReference>
<organism evidence="2 3">
    <name type="scientific">Scheffersomyces spartinae</name>
    <dbReference type="NCBI Taxonomy" id="45513"/>
    <lineage>
        <taxon>Eukaryota</taxon>
        <taxon>Fungi</taxon>
        <taxon>Dikarya</taxon>
        <taxon>Ascomycota</taxon>
        <taxon>Saccharomycotina</taxon>
        <taxon>Pichiomycetes</taxon>
        <taxon>Debaryomycetaceae</taxon>
        <taxon>Scheffersomyces</taxon>
    </lineage>
</organism>
<dbReference type="PANTHER" id="PTHR43102:SF2">
    <property type="entry name" value="GAF DOMAIN-CONTAINING PROTEIN"/>
    <property type="match status" value="1"/>
</dbReference>
<dbReference type="Pfam" id="PF01590">
    <property type="entry name" value="GAF"/>
    <property type="match status" value="1"/>
</dbReference>
<evidence type="ECO:0000313" key="2">
    <source>
        <dbReference type="EMBL" id="KAG7192826.1"/>
    </source>
</evidence>
<proteinExistence type="predicted"/>
<keyword evidence="3" id="KW-1185">Reference proteome</keyword>
<sequence length="535" mass="60115">MKSNHRELKKEKDRFKGSTGAGVGVGVGAAGAPIGGGVPDSYFLRYNQVTVKEIPLTKSHFLDAYCKGKWNLSQVPQPPCFESGGFMEPPLCYNEDSRYKVVEKYMNLPHWNDKKLFKKLFGQLKRHLEVLGMSVSLVKGSKTFIKYETMLGLTDIPRSASIDAHALLSQGYFLLLDASMDWRTARNPLVNGPPHIKFYCGVPLIIDNVKIGILAIFSPYPKTEFDLDGCRKLQLLASQVINTLTTNYDDIVAKNTSKSSIPKTQFNNELAELTLKLGRATSKGSNLTLIDRDGSGGPYSQSGSFRFTKLSNLSPRDSKNLIDSELVRKLAYQLGSLKKAALNVTKLIATKYSLDFVYVIEVRIADPYRIKANCFPPDQNKIEAENYKYAKDLIKMPGQDYDFMSRVVGSYANENPQEPLQFEKQLHYKAFVSEFGIQVKRQSKHNKRDPRGGGYYSTGTLIPFHRQGSKLLRKYPIGGNKHKTEDPDRLIDIYLRSGGHLIGLFCNANKPELSVDQICDIFSTISVLRRIYITT</sequence>
<dbReference type="GeneID" id="66114657"/>
<protein>
    <recommendedName>
        <fullName evidence="1">GAF domain-containing protein</fullName>
    </recommendedName>
</protein>
<dbReference type="Proteomes" id="UP000790833">
    <property type="component" value="Unassembled WGS sequence"/>
</dbReference>
<accession>A0A9P7V7T0</accession>
<dbReference type="PANTHER" id="PTHR43102">
    <property type="entry name" value="SLR1143 PROTEIN"/>
    <property type="match status" value="1"/>
</dbReference>
<dbReference type="InterPro" id="IPR003018">
    <property type="entry name" value="GAF"/>
</dbReference>
<dbReference type="InterPro" id="IPR029016">
    <property type="entry name" value="GAF-like_dom_sf"/>
</dbReference>
<dbReference type="EMBL" id="JAHMUF010000015">
    <property type="protein sequence ID" value="KAG7192826.1"/>
    <property type="molecule type" value="Genomic_DNA"/>
</dbReference>
<gene>
    <name evidence="2" type="ORF">KQ657_001283</name>
</gene>
<dbReference type="AlphaFoldDB" id="A0A9P7V7T0"/>
<dbReference type="OrthoDB" id="303614at2759"/>
<comment type="caution">
    <text evidence="2">The sequence shown here is derived from an EMBL/GenBank/DDBJ whole genome shotgun (WGS) entry which is preliminary data.</text>
</comment>